<evidence type="ECO:0000256" key="3">
    <source>
        <dbReference type="ARBA" id="ARBA00022679"/>
    </source>
</evidence>
<dbReference type="SMART" id="SM01265">
    <property type="entry name" value="Mab-21"/>
    <property type="match status" value="1"/>
</dbReference>
<dbReference type="InterPro" id="IPR024810">
    <property type="entry name" value="MAB21L/cGLR"/>
</dbReference>
<dbReference type="GO" id="GO:0046872">
    <property type="term" value="F:metal ion binding"/>
    <property type="evidence" value="ECO:0007669"/>
    <property type="project" value="UniProtKB-KW"/>
</dbReference>
<accession>A0A8B6CQ16</accession>
<evidence type="ECO:0000256" key="7">
    <source>
        <dbReference type="SAM" id="MobiDB-lite"/>
    </source>
</evidence>
<dbReference type="OrthoDB" id="6112914at2759"/>
<evidence type="ECO:0000313" key="10">
    <source>
        <dbReference type="Proteomes" id="UP000596742"/>
    </source>
</evidence>
<dbReference type="EMBL" id="UYJE01002036">
    <property type="protein sequence ID" value="VDI07353.1"/>
    <property type="molecule type" value="Genomic_DNA"/>
</dbReference>
<dbReference type="PANTHER" id="PTHR10656:SF42">
    <property type="entry name" value="CYCLIC GMP-AMP SYNTHASE-LIKE PROTEIN-RELATED"/>
    <property type="match status" value="1"/>
</dbReference>
<dbReference type="GO" id="GO:0016779">
    <property type="term" value="F:nucleotidyltransferase activity"/>
    <property type="evidence" value="ECO:0007669"/>
    <property type="project" value="UniProtKB-KW"/>
</dbReference>
<keyword evidence="5" id="KW-0479">Metal-binding</keyword>
<dbReference type="Proteomes" id="UP000596742">
    <property type="component" value="Unassembled WGS sequence"/>
</dbReference>
<protein>
    <recommendedName>
        <fullName evidence="8">Mab-21-like HhH/H2TH-like domain-containing protein</fullName>
    </recommendedName>
</protein>
<evidence type="ECO:0000256" key="2">
    <source>
        <dbReference type="ARBA" id="ARBA00008307"/>
    </source>
</evidence>
<dbReference type="Pfam" id="PF20266">
    <property type="entry name" value="Mab-21_C"/>
    <property type="match status" value="1"/>
</dbReference>
<gene>
    <name evidence="9" type="ORF">MGAL_10B009346</name>
</gene>
<dbReference type="AlphaFoldDB" id="A0A8B6CQ16"/>
<organism evidence="9 10">
    <name type="scientific">Mytilus galloprovincialis</name>
    <name type="common">Mediterranean mussel</name>
    <dbReference type="NCBI Taxonomy" id="29158"/>
    <lineage>
        <taxon>Eukaryota</taxon>
        <taxon>Metazoa</taxon>
        <taxon>Spiralia</taxon>
        <taxon>Lophotrochozoa</taxon>
        <taxon>Mollusca</taxon>
        <taxon>Bivalvia</taxon>
        <taxon>Autobranchia</taxon>
        <taxon>Pteriomorphia</taxon>
        <taxon>Mytilida</taxon>
        <taxon>Mytiloidea</taxon>
        <taxon>Mytilidae</taxon>
        <taxon>Mytilinae</taxon>
        <taxon>Mytilus</taxon>
    </lineage>
</organism>
<feature type="domain" description="Mab-21-like HhH/H2TH-like" evidence="8">
    <location>
        <begin position="341"/>
        <end position="424"/>
    </location>
</feature>
<comment type="caution">
    <text evidence="9">The sequence shown here is derived from an EMBL/GenBank/DDBJ whole genome shotgun (WGS) entry which is preliminary data.</text>
</comment>
<evidence type="ECO:0000256" key="5">
    <source>
        <dbReference type="ARBA" id="ARBA00022723"/>
    </source>
</evidence>
<keyword evidence="10" id="KW-1185">Reference proteome</keyword>
<comment type="similarity">
    <text evidence="2">Belongs to the mab-21 family.</text>
</comment>
<evidence type="ECO:0000256" key="4">
    <source>
        <dbReference type="ARBA" id="ARBA00022695"/>
    </source>
</evidence>
<dbReference type="PANTHER" id="PTHR10656">
    <property type="entry name" value="CELL FATE DETERMINING PROTEIN MAB21-RELATED"/>
    <property type="match status" value="1"/>
</dbReference>
<evidence type="ECO:0000259" key="8">
    <source>
        <dbReference type="Pfam" id="PF20266"/>
    </source>
</evidence>
<dbReference type="Gene3D" id="1.10.1410.40">
    <property type="match status" value="1"/>
</dbReference>
<reference evidence="9" key="1">
    <citation type="submission" date="2018-11" db="EMBL/GenBank/DDBJ databases">
        <authorList>
            <person name="Alioto T."/>
            <person name="Alioto T."/>
        </authorList>
    </citation>
    <scope>NUCLEOTIDE SEQUENCE</scope>
</reference>
<proteinExistence type="inferred from homology"/>
<sequence>MTRQTDTTVTKKKTRQTDNTMTVNKKRKLQTDTTVTKKRTRQTDTTMTKKRTRQTDTTVTKKRTRQTDTTVTKKKDTTNRQYHDYHLLWVDSRETYIYEQLVQIVGSEIDIRTRQRFFIIHDMIVNSFLPDWKQISSGSLAEGLDLPGSDVDTMFEVNIFEAVQNVRNIKHPIERDIFEMETDNNHPGFTRLRLVAKTDRTSYTYVDCNCTCLLGTCCGKSTYFHVTDFLNFFKAPYRRFCLHGPCISNESLTRDHAYCVRSKHLPHNAIPWATRHRCQWPPNFVIDRIINYGCMVVPIGPKTISDSTLWRFSFSVAEKLLVHSFNFTQLLCYGLLKLTLKHIVNTNNDVKDLLCSYFMKTALFWVSEEAAYETFQLNQICYCFSLCLDKLISWVNTCYCPNYFIPEHNMFLGTINPRNKNKLLSVLESIKYGGIDGILINLFPPNNANPGLLSTKSETSCIILDYIFYKIVNSEANPSDISSCHKYLSFTESIQMTESSPFIISVCKYNYAKISQIIAQLLPQPKQTIQTYKTRSHYHKHLRNGIKNDAVSGWLLYASFYYVTGQFNVTLRLTDYVLSRCTPDMMRDTESHWEYLRNCYRQNVHSTMTFYERMKMAMIADILYIENSSLIPDELQLEVADGELIVPPIIMSHCLRFLSFHHLGDLFNKQQALRDFNLTVKENYMIASEGLRSNSLTILGVCFELSGDKNAAHQCYDEALQCNTFFSSSAEKRISKLDGNSCET</sequence>
<evidence type="ECO:0000256" key="6">
    <source>
        <dbReference type="ARBA" id="ARBA00022842"/>
    </source>
</evidence>
<dbReference type="InterPro" id="IPR046906">
    <property type="entry name" value="Mab-21_HhH/H2TH-like"/>
</dbReference>
<evidence type="ECO:0000313" key="9">
    <source>
        <dbReference type="EMBL" id="VDI07353.1"/>
    </source>
</evidence>
<name>A0A8B6CQ16_MYTGA</name>
<evidence type="ECO:0000256" key="1">
    <source>
        <dbReference type="ARBA" id="ARBA00001946"/>
    </source>
</evidence>
<keyword evidence="4" id="KW-0548">Nucleotidyltransferase</keyword>
<feature type="region of interest" description="Disordered" evidence="7">
    <location>
        <begin position="1"/>
        <end position="71"/>
    </location>
</feature>
<keyword evidence="3" id="KW-0808">Transferase</keyword>
<comment type="cofactor">
    <cofactor evidence="1">
        <name>Mg(2+)</name>
        <dbReference type="ChEBI" id="CHEBI:18420"/>
    </cofactor>
</comment>
<keyword evidence="6" id="KW-0460">Magnesium</keyword>